<dbReference type="NCBIfam" id="TIGR01446">
    <property type="entry name" value="DnaD_dom"/>
    <property type="match status" value="1"/>
</dbReference>
<comment type="similarity">
    <text evidence="1">Belongs to the DnaB/DnaD family.</text>
</comment>
<name>A0AAW5DUZ7_9BACI</name>
<dbReference type="InterPro" id="IPR034829">
    <property type="entry name" value="DnaD-like_sf"/>
</dbReference>
<evidence type="ECO:0000259" key="2">
    <source>
        <dbReference type="Pfam" id="PF07261"/>
    </source>
</evidence>
<dbReference type="Proteomes" id="UP001431131">
    <property type="component" value="Unassembled WGS sequence"/>
</dbReference>
<dbReference type="RefSeq" id="WP_240252901.1">
    <property type="nucleotide sequence ID" value="NZ_JAKTTI010000003.1"/>
</dbReference>
<organism evidence="3 4">
    <name type="scientific">Fredinandcohnia quinoae</name>
    <dbReference type="NCBI Taxonomy" id="2918902"/>
    <lineage>
        <taxon>Bacteria</taxon>
        <taxon>Bacillati</taxon>
        <taxon>Bacillota</taxon>
        <taxon>Bacilli</taxon>
        <taxon>Bacillales</taxon>
        <taxon>Bacillaceae</taxon>
        <taxon>Fredinandcohnia</taxon>
    </lineage>
</organism>
<protein>
    <submittedName>
        <fullName evidence="3">DnaD domain protein</fullName>
    </submittedName>
</protein>
<gene>
    <name evidence="3" type="ORF">MJG50_03940</name>
</gene>
<dbReference type="InterPro" id="IPR006343">
    <property type="entry name" value="DnaB/C_C"/>
</dbReference>
<comment type="caution">
    <text evidence="3">The sequence shown here is derived from an EMBL/GenBank/DDBJ whole genome shotgun (WGS) entry which is preliminary data.</text>
</comment>
<dbReference type="SUPFAM" id="SSF158499">
    <property type="entry name" value="DnaD domain-like"/>
    <property type="match status" value="1"/>
</dbReference>
<sequence>MAKFRMVPTDFWMNPEISEEMSPEDKYFYLYLLTNPHTTQCGIYKITKKKMAFDLGYSIESVQALMNRFIEHFGLIRYNPETRELAIKNWGKYNLKRAGKPMINCILTELEEVEDLSHIQYVAGNIRNDDILEIYKSFCKKDVHNELIEDQKLVGEQNEALQQEAHLPQIENNPDDVSEIIEFWDQNGFGLSNISAKDQLLGWLEDSEFMNPKDVILKAMGIACSNNKRKLNYVVGILNNWANESLMTVAEIDLYNPDKKPDSVKSKLMNRGRDIPTDCVLDITAGEDW</sequence>
<dbReference type="PANTHER" id="PTHR37293:SF5">
    <property type="entry name" value="DNA REPLICATION PROTEIN"/>
    <property type="match status" value="1"/>
</dbReference>
<reference evidence="3" key="1">
    <citation type="submission" date="2022-02" db="EMBL/GenBank/DDBJ databases">
        <title>Fredinandcohnia quinoae sp. nov. isolated from Chenopodium quinoa seeds.</title>
        <authorList>
            <person name="Saati-Santamaria Z."/>
            <person name="Flores-Felix J.D."/>
            <person name="Igual J.M."/>
            <person name="Velazquez E."/>
            <person name="Garcia-Fraile P."/>
            <person name="Martinez-Molina E."/>
        </authorList>
    </citation>
    <scope>NUCLEOTIDE SEQUENCE</scope>
    <source>
        <strain evidence="3">SECRCQ15</strain>
    </source>
</reference>
<dbReference type="Gene3D" id="1.10.10.630">
    <property type="entry name" value="DnaD domain-like"/>
    <property type="match status" value="1"/>
</dbReference>
<keyword evidence="4" id="KW-1185">Reference proteome</keyword>
<feature type="domain" description="DnaB/C C-terminal" evidence="2">
    <location>
        <begin position="182"/>
        <end position="255"/>
    </location>
</feature>
<dbReference type="AlphaFoldDB" id="A0AAW5DUZ7"/>
<proteinExistence type="inferred from homology"/>
<evidence type="ECO:0000313" key="4">
    <source>
        <dbReference type="Proteomes" id="UP001431131"/>
    </source>
</evidence>
<dbReference type="Pfam" id="PF07261">
    <property type="entry name" value="DnaB_2"/>
    <property type="match status" value="1"/>
</dbReference>
<dbReference type="EMBL" id="JAKTTI010000003">
    <property type="protein sequence ID" value="MCH1624467.1"/>
    <property type="molecule type" value="Genomic_DNA"/>
</dbReference>
<evidence type="ECO:0000313" key="3">
    <source>
        <dbReference type="EMBL" id="MCH1624467.1"/>
    </source>
</evidence>
<accession>A0AAW5DUZ7</accession>
<evidence type="ECO:0000256" key="1">
    <source>
        <dbReference type="ARBA" id="ARBA00093462"/>
    </source>
</evidence>
<dbReference type="PANTHER" id="PTHR37293">
    <property type="entry name" value="PHAGE REPLICATION PROTEIN-RELATED"/>
    <property type="match status" value="1"/>
</dbReference>
<dbReference type="InterPro" id="IPR053162">
    <property type="entry name" value="DnaD"/>
</dbReference>